<evidence type="ECO:0000313" key="3">
    <source>
        <dbReference type="Proteomes" id="UP001500755"/>
    </source>
</evidence>
<organism evidence="2 3">
    <name type="scientific">Brevibacterium samyangense</name>
    <dbReference type="NCBI Taxonomy" id="366888"/>
    <lineage>
        <taxon>Bacteria</taxon>
        <taxon>Bacillati</taxon>
        <taxon>Actinomycetota</taxon>
        <taxon>Actinomycetes</taxon>
        <taxon>Micrococcales</taxon>
        <taxon>Brevibacteriaceae</taxon>
        <taxon>Brevibacterium</taxon>
    </lineage>
</organism>
<sequence>MILNLVRGALIGMVETMPGVSGGTVALVLAIYERLIASASNLIAGFWELVSGLWRGDRVRRSGWTRIRAVEWRLLVPLAIGMLLGLVTTSHVMEHLLHNHPVSMKAVFFGMVALSLLVPIRLAGGFRGRDWVIAAVAAVLAAFAVSLPPQEIAVNPVTIVLGAAVAVCALALPGLSGSFLLLAIGLYAPTLAAVNDRDLGYLGLFFLGALAGGALIVLVLRRLLALHHHVTMVSITGLMAGGLRALWPWQDESRAFTAIPTAEILPIALLALAGAAVVGAGVWLERRTGEPTREA</sequence>
<feature type="transmembrane region" description="Helical" evidence="1">
    <location>
        <begin position="74"/>
        <end position="93"/>
    </location>
</feature>
<keyword evidence="1" id="KW-0812">Transmembrane</keyword>
<gene>
    <name evidence="2" type="ORF">GCM10009755_10670</name>
</gene>
<reference evidence="3" key="1">
    <citation type="journal article" date="2019" name="Int. J. Syst. Evol. Microbiol.">
        <title>The Global Catalogue of Microorganisms (GCM) 10K type strain sequencing project: providing services to taxonomists for standard genome sequencing and annotation.</title>
        <authorList>
            <consortium name="The Broad Institute Genomics Platform"/>
            <consortium name="The Broad Institute Genome Sequencing Center for Infectious Disease"/>
            <person name="Wu L."/>
            <person name="Ma J."/>
        </authorList>
    </citation>
    <scope>NUCLEOTIDE SEQUENCE [LARGE SCALE GENOMIC DNA]</scope>
    <source>
        <strain evidence="3">JCM 14546</strain>
    </source>
</reference>
<feature type="transmembrane region" description="Helical" evidence="1">
    <location>
        <begin position="105"/>
        <end position="124"/>
    </location>
</feature>
<feature type="transmembrane region" description="Helical" evidence="1">
    <location>
        <begin position="131"/>
        <end position="147"/>
    </location>
</feature>
<feature type="transmembrane region" description="Helical" evidence="1">
    <location>
        <begin position="201"/>
        <end position="220"/>
    </location>
</feature>
<comment type="caution">
    <text evidence="2">The sequence shown here is derived from an EMBL/GenBank/DDBJ whole genome shotgun (WGS) entry which is preliminary data.</text>
</comment>
<dbReference type="RefSeq" id="WP_344307671.1">
    <property type="nucleotide sequence ID" value="NZ_BAAANO010000009.1"/>
</dbReference>
<dbReference type="Proteomes" id="UP001500755">
    <property type="component" value="Unassembled WGS sequence"/>
</dbReference>
<keyword evidence="3" id="KW-1185">Reference proteome</keyword>
<evidence type="ECO:0008006" key="4">
    <source>
        <dbReference type="Google" id="ProtNLM"/>
    </source>
</evidence>
<name>A0ABP5ERI0_9MICO</name>
<feature type="transmembrane region" description="Helical" evidence="1">
    <location>
        <begin position="264"/>
        <end position="284"/>
    </location>
</feature>
<evidence type="ECO:0000256" key="1">
    <source>
        <dbReference type="SAM" id="Phobius"/>
    </source>
</evidence>
<dbReference type="InterPro" id="IPR007163">
    <property type="entry name" value="VCA0040-like"/>
</dbReference>
<dbReference type="PANTHER" id="PTHR37308">
    <property type="entry name" value="INTEGRAL MEMBRANE PROTEIN"/>
    <property type="match status" value="1"/>
</dbReference>
<dbReference type="Pfam" id="PF04018">
    <property type="entry name" value="VCA0040-like"/>
    <property type="match status" value="1"/>
</dbReference>
<proteinExistence type="predicted"/>
<keyword evidence="1" id="KW-1133">Transmembrane helix</keyword>
<dbReference type="PANTHER" id="PTHR37308:SF1">
    <property type="entry name" value="POLYPRENYL-PHOSPHATE TRANSPORTER"/>
    <property type="match status" value="1"/>
</dbReference>
<keyword evidence="1" id="KW-0472">Membrane</keyword>
<evidence type="ECO:0000313" key="2">
    <source>
        <dbReference type="EMBL" id="GAA2003488.1"/>
    </source>
</evidence>
<accession>A0ABP5ERI0</accession>
<protein>
    <recommendedName>
        <fullName evidence="4">DUF368 domain-containing protein</fullName>
    </recommendedName>
</protein>
<dbReference type="EMBL" id="BAAANO010000009">
    <property type="protein sequence ID" value="GAA2003488.1"/>
    <property type="molecule type" value="Genomic_DNA"/>
</dbReference>